<feature type="non-terminal residue" evidence="2">
    <location>
        <position position="228"/>
    </location>
</feature>
<accession>A0AAW6H8W2</accession>
<dbReference type="Proteomes" id="UP001222603">
    <property type="component" value="Unassembled WGS sequence"/>
</dbReference>
<protein>
    <submittedName>
        <fullName evidence="2">Peptidase M3</fullName>
    </submittedName>
</protein>
<organism evidence="2 3">
    <name type="scientific">Bacteroides uniformis</name>
    <dbReference type="NCBI Taxonomy" id="820"/>
    <lineage>
        <taxon>Bacteria</taxon>
        <taxon>Pseudomonadati</taxon>
        <taxon>Bacteroidota</taxon>
        <taxon>Bacteroidia</taxon>
        <taxon>Bacteroidales</taxon>
        <taxon>Bacteroidaceae</taxon>
        <taxon>Bacteroides</taxon>
    </lineage>
</organism>
<evidence type="ECO:0000313" key="2">
    <source>
        <dbReference type="EMBL" id="MDC1902644.1"/>
    </source>
</evidence>
<dbReference type="GO" id="GO:0006508">
    <property type="term" value="P:proteolysis"/>
    <property type="evidence" value="ECO:0007669"/>
    <property type="project" value="InterPro"/>
</dbReference>
<reference evidence="2" key="1">
    <citation type="submission" date="2022-10" db="EMBL/GenBank/DDBJ databases">
        <title>Human gut microbiome strain richness.</title>
        <authorList>
            <person name="Chen-Liaw A."/>
        </authorList>
    </citation>
    <scope>NUCLEOTIDE SEQUENCE</scope>
    <source>
        <strain evidence="2">1001713st1_F9_1001713B170221_170320</strain>
    </source>
</reference>
<dbReference type="AlphaFoldDB" id="A0AAW6H8W2"/>
<name>A0AAW6H8W2_BACUN</name>
<dbReference type="Gene3D" id="1.10.1370.10">
    <property type="entry name" value="Neurolysin, domain 3"/>
    <property type="match status" value="1"/>
</dbReference>
<dbReference type="InterPro" id="IPR024077">
    <property type="entry name" value="Neurolysin/TOP_dom2"/>
</dbReference>
<sequence length="228" mass="25608">MFKKCILILAASCMMYSCATQTESNPFLTEFQTPNGVPPFDKIKLEHYEPAFQKGIEEQNANIQAIIDNTEAPTFENVIVALDNSSPTLDRVGGVFFNLTEAETTDELTALSMKLAPTLAEHEDNISLNQELFKKVDAVYSQKDALGLTREQQRLLEKTHKKFIRSGANLPADKQARLREINKQLSTLGITFSNNILNENNDFKLYVGKEEDLAGLPQWFRESAMAEA</sequence>
<feature type="chain" id="PRO_5043644513" evidence="1">
    <location>
        <begin position="20"/>
        <end position="228"/>
    </location>
</feature>
<comment type="caution">
    <text evidence="2">The sequence shown here is derived from an EMBL/GenBank/DDBJ whole genome shotgun (WGS) entry which is preliminary data.</text>
</comment>
<feature type="signal peptide" evidence="1">
    <location>
        <begin position="1"/>
        <end position="19"/>
    </location>
</feature>
<dbReference type="Gene3D" id="1.10.1370.40">
    <property type="match status" value="1"/>
</dbReference>
<keyword evidence="1" id="KW-0732">Signal</keyword>
<dbReference type="InterPro" id="IPR045090">
    <property type="entry name" value="Pept_M3A_M3B"/>
</dbReference>
<dbReference type="GO" id="GO:0005829">
    <property type="term" value="C:cytosol"/>
    <property type="evidence" value="ECO:0007669"/>
    <property type="project" value="TreeGrafter"/>
</dbReference>
<dbReference type="PANTHER" id="PTHR43660">
    <property type="entry name" value="DIPEPTIDYL CARBOXYPEPTIDASE"/>
    <property type="match status" value="1"/>
</dbReference>
<gene>
    <name evidence="2" type="ORF">POZ10_18690</name>
</gene>
<dbReference type="SUPFAM" id="SSF55486">
    <property type="entry name" value="Metalloproteases ('zincins'), catalytic domain"/>
    <property type="match status" value="1"/>
</dbReference>
<dbReference type="EMBL" id="JAQNSI010000526">
    <property type="protein sequence ID" value="MDC1902644.1"/>
    <property type="molecule type" value="Genomic_DNA"/>
</dbReference>
<dbReference type="PANTHER" id="PTHR43660:SF1">
    <property type="entry name" value="DIPEPTIDYL CARBOXYPEPTIDASE"/>
    <property type="match status" value="1"/>
</dbReference>
<dbReference type="GO" id="GO:0004222">
    <property type="term" value="F:metalloendopeptidase activity"/>
    <property type="evidence" value="ECO:0007669"/>
    <property type="project" value="InterPro"/>
</dbReference>
<proteinExistence type="predicted"/>
<evidence type="ECO:0000313" key="3">
    <source>
        <dbReference type="Proteomes" id="UP001222603"/>
    </source>
</evidence>
<dbReference type="PROSITE" id="PS51257">
    <property type="entry name" value="PROKAR_LIPOPROTEIN"/>
    <property type="match status" value="1"/>
</dbReference>
<evidence type="ECO:0000256" key="1">
    <source>
        <dbReference type="SAM" id="SignalP"/>
    </source>
</evidence>
<dbReference type="GO" id="GO:0004180">
    <property type="term" value="F:carboxypeptidase activity"/>
    <property type="evidence" value="ECO:0007669"/>
    <property type="project" value="TreeGrafter"/>
</dbReference>